<comment type="caution">
    <text evidence="8">The sequence shown here is derived from an EMBL/GenBank/DDBJ whole genome shotgun (WGS) entry which is preliminary data.</text>
</comment>
<evidence type="ECO:0000313" key="8">
    <source>
        <dbReference type="EMBL" id="RMB93820.1"/>
    </source>
</evidence>
<keyword evidence="1" id="KW-0001">2Fe-2S</keyword>
<sequence length="222" mass="23989">MTSLDPWGPPKPFPDPNPPTPPGLFGPPDFSRSPSQDPPIPIQTPIVMSVDSQTPPRSPGDLRKSPPGVPEIPSILGTPDPSPDPWEPPNPLRIPPCQPPLPGLPGTPLDPWGPFQIFPWIPGQPPKSLPNSWGPLNPLPGPWRPFQFSPGTPSLLPNPLWNPPGAVPSVREEDLLDQAPLLQENSRLACQVLLSPALEGAHISLPRVTRNFYVDGHVPKPH</sequence>
<dbReference type="GO" id="GO:0051537">
    <property type="term" value="F:2 iron, 2 sulfur cluster binding"/>
    <property type="evidence" value="ECO:0007669"/>
    <property type="project" value="UniProtKB-KW"/>
</dbReference>
<evidence type="ECO:0000256" key="3">
    <source>
        <dbReference type="ARBA" id="ARBA00023004"/>
    </source>
</evidence>
<organism evidence="8 9">
    <name type="scientific">Hirundo rustica rustica</name>
    <dbReference type="NCBI Taxonomy" id="333673"/>
    <lineage>
        <taxon>Eukaryota</taxon>
        <taxon>Metazoa</taxon>
        <taxon>Chordata</taxon>
        <taxon>Craniata</taxon>
        <taxon>Vertebrata</taxon>
        <taxon>Euteleostomi</taxon>
        <taxon>Archelosauria</taxon>
        <taxon>Archosauria</taxon>
        <taxon>Dinosauria</taxon>
        <taxon>Saurischia</taxon>
        <taxon>Theropoda</taxon>
        <taxon>Coelurosauria</taxon>
        <taxon>Aves</taxon>
        <taxon>Neognathae</taxon>
        <taxon>Neoaves</taxon>
        <taxon>Telluraves</taxon>
        <taxon>Australaves</taxon>
        <taxon>Passeriformes</taxon>
        <taxon>Sylvioidea</taxon>
        <taxon>Hirundinidae</taxon>
        <taxon>Hirundo</taxon>
    </lineage>
</organism>
<dbReference type="STRING" id="333673.A0A3M0J0L2"/>
<dbReference type="PANTHER" id="PTHR23426">
    <property type="entry name" value="FERREDOXIN/ADRENODOXIN"/>
    <property type="match status" value="1"/>
</dbReference>
<dbReference type="GO" id="GO:0046872">
    <property type="term" value="F:metal ion binding"/>
    <property type="evidence" value="ECO:0007669"/>
    <property type="project" value="UniProtKB-KW"/>
</dbReference>
<feature type="region of interest" description="Disordered" evidence="7">
    <location>
        <begin position="1"/>
        <end position="109"/>
    </location>
</feature>
<dbReference type="AlphaFoldDB" id="A0A3M0J0L2"/>
<evidence type="ECO:0000256" key="1">
    <source>
        <dbReference type="ARBA" id="ARBA00022714"/>
    </source>
</evidence>
<evidence type="ECO:0000256" key="2">
    <source>
        <dbReference type="ARBA" id="ARBA00022723"/>
    </source>
</evidence>
<keyword evidence="2" id="KW-0479">Metal-binding</keyword>
<dbReference type="GO" id="GO:0009055">
    <property type="term" value="F:electron transfer activity"/>
    <property type="evidence" value="ECO:0007669"/>
    <property type="project" value="TreeGrafter"/>
</dbReference>
<protein>
    <recommendedName>
        <fullName evidence="5">Adrenodoxin-like protein</fullName>
    </recommendedName>
</protein>
<evidence type="ECO:0000256" key="5">
    <source>
        <dbReference type="ARBA" id="ARBA00032838"/>
    </source>
</evidence>
<evidence type="ECO:0000256" key="7">
    <source>
        <dbReference type="SAM" id="MobiDB-lite"/>
    </source>
</evidence>
<dbReference type="SUPFAM" id="SSF54292">
    <property type="entry name" value="2Fe-2S ferredoxin-like"/>
    <property type="match status" value="1"/>
</dbReference>
<gene>
    <name evidence="8" type="ORF">DUI87_29812</name>
</gene>
<dbReference type="GO" id="GO:0140647">
    <property type="term" value="P:P450-containing electron transport chain"/>
    <property type="evidence" value="ECO:0007669"/>
    <property type="project" value="InterPro"/>
</dbReference>
<dbReference type="Gene3D" id="3.10.20.30">
    <property type="match status" value="1"/>
</dbReference>
<dbReference type="OrthoDB" id="268593at2759"/>
<name>A0A3M0J0L2_HIRRU</name>
<dbReference type="InterPro" id="IPR012675">
    <property type="entry name" value="Beta-grasp_dom_sf"/>
</dbReference>
<dbReference type="InterPro" id="IPR036010">
    <property type="entry name" value="2Fe-2S_ferredoxin-like_sf"/>
</dbReference>
<feature type="compositionally biased region" description="Pro residues" evidence="7">
    <location>
        <begin position="80"/>
        <end position="105"/>
    </location>
</feature>
<evidence type="ECO:0000256" key="6">
    <source>
        <dbReference type="ARBA" id="ARBA00034078"/>
    </source>
</evidence>
<evidence type="ECO:0000256" key="4">
    <source>
        <dbReference type="ARBA" id="ARBA00023014"/>
    </source>
</evidence>
<evidence type="ECO:0000313" key="9">
    <source>
        <dbReference type="Proteomes" id="UP000269221"/>
    </source>
</evidence>
<dbReference type="InterPro" id="IPR001055">
    <property type="entry name" value="Adrenodoxin-like"/>
</dbReference>
<dbReference type="PANTHER" id="PTHR23426:SF65">
    <property type="entry name" value="FERREDOXIN-2, MITOCHONDRIAL"/>
    <property type="match status" value="1"/>
</dbReference>
<proteinExistence type="predicted"/>
<accession>A0A3M0J0L2</accession>
<dbReference type="GO" id="GO:0005739">
    <property type="term" value="C:mitochondrion"/>
    <property type="evidence" value="ECO:0007669"/>
    <property type="project" value="TreeGrafter"/>
</dbReference>
<reference evidence="8 9" key="1">
    <citation type="submission" date="2018-07" db="EMBL/GenBank/DDBJ databases">
        <title>A high quality draft genome assembly of the barn swallow (H. rustica rustica).</title>
        <authorList>
            <person name="Formenti G."/>
            <person name="Chiara M."/>
            <person name="Poveda L."/>
            <person name="Francoijs K.-J."/>
            <person name="Bonisoli-Alquati A."/>
            <person name="Canova L."/>
            <person name="Gianfranceschi L."/>
            <person name="Horner D.S."/>
            <person name="Saino N."/>
        </authorList>
    </citation>
    <scope>NUCLEOTIDE SEQUENCE [LARGE SCALE GENOMIC DNA]</scope>
    <source>
        <strain evidence="8">Chelidonia</strain>
        <tissue evidence="8">Blood</tissue>
    </source>
</reference>
<keyword evidence="3" id="KW-0408">Iron</keyword>
<comment type="cofactor">
    <cofactor evidence="6">
        <name>[2Fe-2S] cluster</name>
        <dbReference type="ChEBI" id="CHEBI:190135"/>
    </cofactor>
</comment>
<keyword evidence="9" id="KW-1185">Reference proteome</keyword>
<keyword evidence="4" id="KW-0411">Iron-sulfur</keyword>
<feature type="compositionally biased region" description="Pro residues" evidence="7">
    <location>
        <begin position="7"/>
        <end position="25"/>
    </location>
</feature>
<dbReference type="EMBL" id="QRBI01000205">
    <property type="protein sequence ID" value="RMB93820.1"/>
    <property type="molecule type" value="Genomic_DNA"/>
</dbReference>
<dbReference type="Proteomes" id="UP000269221">
    <property type="component" value="Unassembled WGS sequence"/>
</dbReference>